<gene>
    <name evidence="2" type="ORF">QEZ41_02045</name>
</gene>
<keyword evidence="2" id="KW-0808">Transferase</keyword>
<protein>
    <submittedName>
        <fullName evidence="2">GNAT family N-acetyltransferase</fullName>
        <ecNumber evidence="2">2.3.1.-</ecNumber>
    </submittedName>
</protein>
<comment type="caution">
    <text evidence="2">The sequence shown here is derived from an EMBL/GenBank/DDBJ whole genome shotgun (WGS) entry which is preliminary data.</text>
</comment>
<evidence type="ECO:0000313" key="2">
    <source>
        <dbReference type="EMBL" id="MDM7857066.1"/>
    </source>
</evidence>
<dbReference type="EC" id="2.3.1.-" evidence="2"/>
<dbReference type="InterPro" id="IPR045057">
    <property type="entry name" value="Gcn5-rel_NAT"/>
</dbReference>
<organism evidence="2 3">
    <name type="scientific">Thiopseudomonas acetoxidans</name>
    <dbReference type="NCBI Taxonomy" id="3041622"/>
    <lineage>
        <taxon>Bacteria</taxon>
        <taxon>Pseudomonadati</taxon>
        <taxon>Pseudomonadota</taxon>
        <taxon>Gammaproteobacteria</taxon>
        <taxon>Pseudomonadales</taxon>
        <taxon>Pseudomonadaceae</taxon>
        <taxon>Thiopseudomonas</taxon>
    </lineage>
</organism>
<dbReference type="RefSeq" id="WP_289409695.1">
    <property type="nucleotide sequence ID" value="NZ_JAUCDY010000001.1"/>
</dbReference>
<evidence type="ECO:0000313" key="3">
    <source>
        <dbReference type="Proteomes" id="UP001241056"/>
    </source>
</evidence>
<accession>A0ABT7SLK1</accession>
<name>A0ABT7SLK1_9GAMM</name>
<dbReference type="InterPro" id="IPR031165">
    <property type="entry name" value="GNAT_YJDJ"/>
</dbReference>
<keyword evidence="3" id="KW-1185">Reference proteome</keyword>
<reference evidence="2 3" key="1">
    <citation type="submission" date="2023-06" db="EMBL/GenBank/DDBJ databases">
        <title>Thiopseudomonas sp. CY1220 draft genome sequence.</title>
        <authorList>
            <person name="Zhao G."/>
            <person name="An M."/>
        </authorList>
    </citation>
    <scope>NUCLEOTIDE SEQUENCE [LARGE SCALE GENOMIC DNA]</scope>
    <source>
        <strain evidence="2 3">CY1220</strain>
    </source>
</reference>
<dbReference type="PROSITE" id="PS51729">
    <property type="entry name" value="GNAT_YJDJ"/>
    <property type="match status" value="1"/>
</dbReference>
<dbReference type="InterPro" id="IPR016181">
    <property type="entry name" value="Acyl_CoA_acyltransferase"/>
</dbReference>
<proteinExistence type="predicted"/>
<dbReference type="Gene3D" id="3.40.630.30">
    <property type="match status" value="1"/>
</dbReference>
<evidence type="ECO:0000259" key="1">
    <source>
        <dbReference type="PROSITE" id="PS51729"/>
    </source>
</evidence>
<dbReference type="CDD" id="cd04301">
    <property type="entry name" value="NAT_SF"/>
    <property type="match status" value="1"/>
</dbReference>
<dbReference type="Proteomes" id="UP001241056">
    <property type="component" value="Unassembled WGS sequence"/>
</dbReference>
<dbReference type="EMBL" id="JAUCDY010000001">
    <property type="protein sequence ID" value="MDM7857066.1"/>
    <property type="molecule type" value="Genomic_DNA"/>
</dbReference>
<feature type="domain" description="N-acetyltransferase" evidence="1">
    <location>
        <begin position="8"/>
        <end position="90"/>
    </location>
</feature>
<dbReference type="PANTHER" id="PTHR31435">
    <property type="entry name" value="PROTEIN NATD1"/>
    <property type="match status" value="1"/>
</dbReference>
<sequence length="90" mass="10460">MSDELQVTHNEQEQCFEMHVDGFRAHLDYRPLGDNKLDYYHTFVPNELRGRGIAAILTKAAIEYAQERGLEVLPSCSYVEVFLQRQKNKS</sequence>
<dbReference type="SUPFAM" id="SSF55729">
    <property type="entry name" value="Acyl-CoA N-acyltransferases (Nat)"/>
    <property type="match status" value="1"/>
</dbReference>
<dbReference type="Pfam" id="PF14542">
    <property type="entry name" value="Acetyltransf_CG"/>
    <property type="match status" value="1"/>
</dbReference>
<keyword evidence="2" id="KW-0012">Acyltransferase</keyword>
<dbReference type="PANTHER" id="PTHR31435:SF9">
    <property type="entry name" value="PROTEIN NATD1"/>
    <property type="match status" value="1"/>
</dbReference>
<dbReference type="GO" id="GO:0016746">
    <property type="term" value="F:acyltransferase activity"/>
    <property type="evidence" value="ECO:0007669"/>
    <property type="project" value="UniProtKB-KW"/>
</dbReference>